<comment type="caution">
    <text evidence="1">The sequence shown here is derived from an EMBL/GenBank/DDBJ whole genome shotgun (WGS) entry which is preliminary data.</text>
</comment>
<proteinExistence type="predicted"/>
<dbReference type="EMBL" id="CM045771">
    <property type="protein sequence ID" value="KAI7987084.1"/>
    <property type="molecule type" value="Genomic_DNA"/>
</dbReference>
<gene>
    <name evidence="1" type="ORF">LOK49_LG13G00642</name>
</gene>
<evidence type="ECO:0000313" key="1">
    <source>
        <dbReference type="EMBL" id="KAI7987084.1"/>
    </source>
</evidence>
<keyword evidence="2" id="KW-1185">Reference proteome</keyword>
<dbReference type="Proteomes" id="UP001060215">
    <property type="component" value="Chromosome 14"/>
</dbReference>
<organism evidence="1 2">
    <name type="scientific">Camellia lanceoleosa</name>
    <dbReference type="NCBI Taxonomy" id="1840588"/>
    <lineage>
        <taxon>Eukaryota</taxon>
        <taxon>Viridiplantae</taxon>
        <taxon>Streptophyta</taxon>
        <taxon>Embryophyta</taxon>
        <taxon>Tracheophyta</taxon>
        <taxon>Spermatophyta</taxon>
        <taxon>Magnoliopsida</taxon>
        <taxon>eudicotyledons</taxon>
        <taxon>Gunneridae</taxon>
        <taxon>Pentapetalae</taxon>
        <taxon>asterids</taxon>
        <taxon>Ericales</taxon>
        <taxon>Theaceae</taxon>
        <taxon>Camellia</taxon>
    </lineage>
</organism>
<accession>A0ACC0FEG6</accession>
<sequence>MVIKSNRIDDVPISSSDELRNPFGQLGVDLSDSELREMAYEVLVGACRSTGGKPLTYISQSQRTAAVERSSSLSLSSGAPSLQRSLTSTAASKVKKALGLKKKSPNAVAGQNNPVGSGKGKKPVTVGELVRIQMRVSEQTDSRIRRGLLRIAAGQLGRRIESMVLPLELLQQFKSSDFPNQQEYEAWQKRNLKILEAGLLLHPHMPLDKADTAPQRLRQIIRGGLERPIETGKQSESMQVLRSTVMSLACRSFDGSTSETCHWADGVPFNLRLYQTLLEACFDVNEETSVVEEVDEVLELIKKTWVVLGINQMLHNLCFSWVLFHHFVATGQVENDLLFAANNLLAEVENDAKATKDSVYSTILSSTLSRILRWAEKSLLAYHDTFYSGNIELMQIVVSLAVISAKILVDDISNEYRKKRKEVDVACDRVDNYIRSSVRSAFAQKMETVKSSKRSSKNQQNPLPVLSILAQDLTELALNEKEIYSPIMKRWHPLAAGTAVATLHACYGNELKQFVSDIDELSPDAVQVLLAADKLEKVLVQIAVEDSVESEDGGKAIIQEMAPYEAETVITSLVKVWIRTRVDRVKEWVDRNLQQEVWNPQANKERFAPSAIEVLRTMDETIEAFFLLPIIMHPNLLPDLMNGLDRCLQQYVLKAKSGCGTQSTFIPTMPALTRCKTGSKLFKKKEKSYTTHRRKPQVGTTNRENSIGIPQLCVRINTLQHIRTQLEVLGKKIINHLRNSKSAPADDIANRMEKKFELSVAACVEGIQQLCEVTAHKVVFHDLSHVLWDGLYVGDVSSSRIEPFLQELEQHLVVISATVHDRVRTRVITDVMKTSFEGFLFVLLAGGPSRTFTLQDSHTLEEDFKFLMDLFWSNGDGLPAELIDKLSTTVKGILPLFRTDTESLIEQFRRATQESFGFSSKSRLPLPETSGQWSPAEPNTLLRVLCYRNDDMATKFLKKTYNLPKKL</sequence>
<name>A0ACC0FEG6_9ERIC</name>
<reference evidence="1 2" key="1">
    <citation type="journal article" date="2022" name="Plant J.">
        <title>Chromosome-level genome of Camellia lanceoleosa provides a valuable resource for understanding genome evolution and self-incompatibility.</title>
        <authorList>
            <person name="Gong W."/>
            <person name="Xiao S."/>
            <person name="Wang L."/>
            <person name="Liao Z."/>
            <person name="Chang Y."/>
            <person name="Mo W."/>
            <person name="Hu G."/>
            <person name="Li W."/>
            <person name="Zhao G."/>
            <person name="Zhu H."/>
            <person name="Hu X."/>
            <person name="Ji K."/>
            <person name="Xiang X."/>
            <person name="Song Q."/>
            <person name="Yuan D."/>
            <person name="Jin S."/>
            <person name="Zhang L."/>
        </authorList>
    </citation>
    <scope>NUCLEOTIDE SEQUENCE [LARGE SCALE GENOMIC DNA]</scope>
    <source>
        <strain evidence="1">SQ_2022a</strain>
    </source>
</reference>
<evidence type="ECO:0000313" key="2">
    <source>
        <dbReference type="Proteomes" id="UP001060215"/>
    </source>
</evidence>
<protein>
    <submittedName>
        <fullName evidence="1">Uncharacterized protein</fullName>
    </submittedName>
</protein>